<accession>A0AA97ALL3</accession>
<dbReference type="Pfam" id="PF02525">
    <property type="entry name" value="Flavodoxin_2"/>
    <property type="match status" value="1"/>
</dbReference>
<sequence length="219" mass="25530">MGQPNRILILFAHPALEKSRINRQLIRAMRETDSITIHDLYEHYPNFHINVKWEQELLLAHDIIVFQHPFYWYSSPAILKEWQDLVLEYGFAYGHNGTALQGKKVLSAITTGGSKQAYCRQGHNYFTVRELLTPFEQTARLCGMEYLPPFVIHGTHQLREADQIALCVEEYRTAIAALRDDVIDWQQLPQHLYLNHYLYANKLTNNPVNHPVEPSLHVQ</sequence>
<gene>
    <name evidence="3" type="ORF">HJG54_32695</name>
</gene>
<dbReference type="InterPro" id="IPR029039">
    <property type="entry name" value="Flavoprotein-like_sf"/>
</dbReference>
<dbReference type="GO" id="GO:0009055">
    <property type="term" value="F:electron transfer activity"/>
    <property type="evidence" value="ECO:0007669"/>
    <property type="project" value="TreeGrafter"/>
</dbReference>
<dbReference type="PANTHER" id="PTHR47307">
    <property type="entry name" value="GLUTATHIONE-REGULATED POTASSIUM-EFFLUX SYSTEM ANCILLARY PROTEIN KEFG"/>
    <property type="match status" value="1"/>
</dbReference>
<dbReference type="AlphaFoldDB" id="A0AA97ALL3"/>
<organism evidence="3">
    <name type="scientific">Leptolyngbya sp. NK1-12</name>
    <dbReference type="NCBI Taxonomy" id="2547451"/>
    <lineage>
        <taxon>Bacteria</taxon>
        <taxon>Bacillati</taxon>
        <taxon>Cyanobacteriota</taxon>
        <taxon>Cyanophyceae</taxon>
        <taxon>Leptolyngbyales</taxon>
        <taxon>Leptolyngbyaceae</taxon>
        <taxon>Leptolyngbya group</taxon>
        <taxon>Leptolyngbya</taxon>
    </lineage>
</organism>
<protein>
    <submittedName>
        <fullName evidence="3">NAD(P)H oxidoreductase</fullName>
    </submittedName>
</protein>
<dbReference type="SUPFAM" id="SSF52218">
    <property type="entry name" value="Flavoproteins"/>
    <property type="match status" value="1"/>
</dbReference>
<keyword evidence="1" id="KW-0560">Oxidoreductase</keyword>
<dbReference type="EMBL" id="CP053587">
    <property type="protein sequence ID" value="WNZ27616.1"/>
    <property type="molecule type" value="Genomic_DNA"/>
</dbReference>
<evidence type="ECO:0000313" key="3">
    <source>
        <dbReference type="EMBL" id="WNZ27616.1"/>
    </source>
</evidence>
<reference evidence="3" key="1">
    <citation type="submission" date="2020-05" db="EMBL/GenBank/DDBJ databases">
        <authorList>
            <person name="Zhu T."/>
            <person name="Keshari N."/>
            <person name="Lu X."/>
        </authorList>
    </citation>
    <scope>NUCLEOTIDE SEQUENCE</scope>
    <source>
        <strain evidence="3">NK1-12</strain>
    </source>
</reference>
<dbReference type="InterPro" id="IPR003680">
    <property type="entry name" value="Flavodoxin_fold"/>
</dbReference>
<evidence type="ECO:0000256" key="1">
    <source>
        <dbReference type="ARBA" id="ARBA00023002"/>
    </source>
</evidence>
<feature type="domain" description="Flavodoxin-like fold" evidence="2">
    <location>
        <begin position="6"/>
        <end position="173"/>
    </location>
</feature>
<name>A0AA97ALL3_9CYAN</name>
<dbReference type="PANTHER" id="PTHR47307:SF1">
    <property type="entry name" value="GLUTATHIONE-REGULATED POTASSIUM-EFFLUX SYSTEM ANCILLARY PROTEIN KEFG"/>
    <property type="match status" value="1"/>
</dbReference>
<dbReference type="Gene3D" id="3.40.50.360">
    <property type="match status" value="1"/>
</dbReference>
<dbReference type="RefSeq" id="WP_316436006.1">
    <property type="nucleotide sequence ID" value="NZ_CP053587.1"/>
</dbReference>
<proteinExistence type="predicted"/>
<dbReference type="InterPro" id="IPR046980">
    <property type="entry name" value="KefG/KefF"/>
</dbReference>
<dbReference type="GO" id="GO:0003955">
    <property type="term" value="F:NAD(P)H dehydrogenase (quinone) activity"/>
    <property type="evidence" value="ECO:0007669"/>
    <property type="project" value="TreeGrafter"/>
</dbReference>
<evidence type="ECO:0000259" key="2">
    <source>
        <dbReference type="Pfam" id="PF02525"/>
    </source>
</evidence>
<dbReference type="GO" id="GO:0010181">
    <property type="term" value="F:FMN binding"/>
    <property type="evidence" value="ECO:0007669"/>
    <property type="project" value="TreeGrafter"/>
</dbReference>